<dbReference type="InterPro" id="IPR007197">
    <property type="entry name" value="rSAM"/>
</dbReference>
<dbReference type="PANTHER" id="PTHR43409">
    <property type="entry name" value="ANAEROBIC MAGNESIUM-PROTOPORPHYRIN IX MONOMETHYL ESTER CYCLASE-RELATED"/>
    <property type="match status" value="1"/>
</dbReference>
<gene>
    <name evidence="11" type="ORF">BJY14_003445</name>
</gene>
<dbReference type="AlphaFoldDB" id="A0A7Y9EGZ7"/>
<dbReference type="SFLD" id="SFLDG01082">
    <property type="entry name" value="B12-binding_domain_containing"/>
    <property type="match status" value="1"/>
</dbReference>
<dbReference type="GO" id="GO:0046872">
    <property type="term" value="F:metal ion binding"/>
    <property type="evidence" value="ECO:0007669"/>
    <property type="project" value="UniProtKB-KW"/>
</dbReference>
<evidence type="ECO:0000256" key="3">
    <source>
        <dbReference type="ARBA" id="ARBA00022679"/>
    </source>
</evidence>
<evidence type="ECO:0000256" key="4">
    <source>
        <dbReference type="ARBA" id="ARBA00022691"/>
    </source>
</evidence>
<evidence type="ECO:0000259" key="10">
    <source>
        <dbReference type="PROSITE" id="PS51918"/>
    </source>
</evidence>
<name>A0A7Y9EGZ7_9ACTN</name>
<evidence type="ECO:0000256" key="1">
    <source>
        <dbReference type="ARBA" id="ARBA00001966"/>
    </source>
</evidence>
<proteinExistence type="predicted"/>
<dbReference type="SUPFAM" id="SSF102114">
    <property type="entry name" value="Radical SAM enzymes"/>
    <property type="match status" value="1"/>
</dbReference>
<feature type="domain" description="Radical SAM core" evidence="10">
    <location>
        <begin position="194"/>
        <end position="424"/>
    </location>
</feature>
<feature type="region of interest" description="Disordered" evidence="8">
    <location>
        <begin position="489"/>
        <end position="545"/>
    </location>
</feature>
<comment type="cofactor">
    <cofactor evidence="1">
        <name>[4Fe-4S] cluster</name>
        <dbReference type="ChEBI" id="CHEBI:49883"/>
    </cofactor>
</comment>
<evidence type="ECO:0000256" key="2">
    <source>
        <dbReference type="ARBA" id="ARBA00022603"/>
    </source>
</evidence>
<dbReference type="EMBL" id="JACCBA010000001">
    <property type="protein sequence ID" value="NYD47462.1"/>
    <property type="molecule type" value="Genomic_DNA"/>
</dbReference>
<dbReference type="PANTHER" id="PTHR43409:SF7">
    <property type="entry name" value="BLL1977 PROTEIN"/>
    <property type="match status" value="1"/>
</dbReference>
<keyword evidence="3" id="KW-0808">Transferase</keyword>
<sequence>MKVLLVEPPIMDYRGGGRRTGELRSIAMDAVRECPPYGIYLLASVLRAAGHEVVLADLIAAADHRLTAWAADLENCDLVGIGATSMSWPTARVVIQEIRRDRPDVPIVLGGIHPTMFDEYILGAFPVDYVIRGEAETGLPALCAAISEGTGLDGVPNLSRREADGTIRRNALAPKMEAERLAEFPVPDYAEVPAGVYKGLAIESSRGCAFDCSFCSTSYRRTWRGLRPEAFVDRLEAVLPHLDRTLYRTVHIIDDEFSMNPRRATAIAEAIARRGLSPLLVYDSRATDLLYEPYVPAIAPFTCQFLIGAECGYDEGLKLVGKGTTCDILERAARRLQEFGISDRADFSFILGLPWETKAEVEKTIRFAVRLHALYGVRILLQWYCQIPGSRLWQADRARGVVNETMYDEFGFFRDLYLFRSGVRLTPEEIWEIGDLVEQLKAVALIRTPGRRMIEFAFPQAIHDFYPRTVLRRPGTGLRGLREVARAPKPLRASDLPPEATAPAPAPDAERTGPVHVGIPQRHFIGTDDDPVPAGSDWGPDSLMR</sequence>
<dbReference type="Proteomes" id="UP000529783">
    <property type="component" value="Unassembled WGS sequence"/>
</dbReference>
<dbReference type="SFLD" id="SFLDS00029">
    <property type="entry name" value="Radical_SAM"/>
    <property type="match status" value="1"/>
</dbReference>
<dbReference type="InterPro" id="IPR006638">
    <property type="entry name" value="Elp3/MiaA/NifB-like_rSAM"/>
</dbReference>
<keyword evidence="12" id="KW-1185">Reference proteome</keyword>
<reference evidence="11 12" key="1">
    <citation type="submission" date="2020-07" db="EMBL/GenBank/DDBJ databases">
        <title>Sequencing the genomes of 1000 actinobacteria strains.</title>
        <authorList>
            <person name="Klenk H.-P."/>
        </authorList>
    </citation>
    <scope>NUCLEOTIDE SEQUENCE [LARGE SCALE GENOMIC DNA]</scope>
    <source>
        <strain evidence="11 12">DSM 40398</strain>
    </source>
</reference>
<dbReference type="InterPro" id="IPR023404">
    <property type="entry name" value="rSAM_horseshoe"/>
</dbReference>
<dbReference type="InterPro" id="IPR058240">
    <property type="entry name" value="rSAM_sf"/>
</dbReference>
<dbReference type="GO" id="GO:0051539">
    <property type="term" value="F:4 iron, 4 sulfur cluster binding"/>
    <property type="evidence" value="ECO:0007669"/>
    <property type="project" value="UniProtKB-KW"/>
</dbReference>
<evidence type="ECO:0000313" key="12">
    <source>
        <dbReference type="Proteomes" id="UP000529783"/>
    </source>
</evidence>
<protein>
    <submittedName>
        <fullName evidence="11">Radical SAM superfamily enzyme YgiQ (UPF0313 family)</fullName>
    </submittedName>
</protein>
<dbReference type="PROSITE" id="PS51918">
    <property type="entry name" value="RADICAL_SAM"/>
    <property type="match status" value="1"/>
</dbReference>
<dbReference type="SFLD" id="SFLDG01123">
    <property type="entry name" value="methyltransferase_(Class_B)"/>
    <property type="match status" value="1"/>
</dbReference>
<organism evidence="11 12">
    <name type="scientific">Actinomadura luteofluorescens</name>
    <dbReference type="NCBI Taxonomy" id="46163"/>
    <lineage>
        <taxon>Bacteria</taxon>
        <taxon>Bacillati</taxon>
        <taxon>Actinomycetota</taxon>
        <taxon>Actinomycetes</taxon>
        <taxon>Streptosporangiales</taxon>
        <taxon>Thermomonosporaceae</taxon>
        <taxon>Actinomadura</taxon>
    </lineage>
</organism>
<evidence type="ECO:0000313" key="11">
    <source>
        <dbReference type="EMBL" id="NYD47462.1"/>
    </source>
</evidence>
<dbReference type="SUPFAM" id="SSF52242">
    <property type="entry name" value="Cobalamin (vitamin B12)-binding domain"/>
    <property type="match status" value="1"/>
</dbReference>
<evidence type="ECO:0000259" key="9">
    <source>
        <dbReference type="PROSITE" id="PS51332"/>
    </source>
</evidence>
<dbReference type="RefSeq" id="WP_179844537.1">
    <property type="nucleotide sequence ID" value="NZ_BAAASW010000020.1"/>
</dbReference>
<dbReference type="CDD" id="cd01335">
    <property type="entry name" value="Radical_SAM"/>
    <property type="match status" value="1"/>
</dbReference>
<accession>A0A7Y9EGZ7</accession>
<dbReference type="PROSITE" id="PS51332">
    <property type="entry name" value="B12_BINDING"/>
    <property type="match status" value="1"/>
</dbReference>
<dbReference type="GO" id="GO:0003824">
    <property type="term" value="F:catalytic activity"/>
    <property type="evidence" value="ECO:0007669"/>
    <property type="project" value="InterPro"/>
</dbReference>
<keyword evidence="7" id="KW-0411">Iron-sulfur</keyword>
<dbReference type="Gene3D" id="3.80.30.20">
    <property type="entry name" value="tm_1862 like domain"/>
    <property type="match status" value="1"/>
</dbReference>
<dbReference type="SMART" id="SM00729">
    <property type="entry name" value="Elp3"/>
    <property type="match status" value="1"/>
</dbReference>
<dbReference type="InterPro" id="IPR034466">
    <property type="entry name" value="Methyltransferase_Class_B"/>
</dbReference>
<keyword evidence="4" id="KW-0949">S-adenosyl-L-methionine</keyword>
<keyword evidence="6" id="KW-0408">Iron</keyword>
<dbReference type="Gene3D" id="3.40.50.280">
    <property type="entry name" value="Cobalamin-binding domain"/>
    <property type="match status" value="1"/>
</dbReference>
<evidence type="ECO:0000256" key="5">
    <source>
        <dbReference type="ARBA" id="ARBA00022723"/>
    </source>
</evidence>
<dbReference type="GO" id="GO:0031419">
    <property type="term" value="F:cobalamin binding"/>
    <property type="evidence" value="ECO:0007669"/>
    <property type="project" value="InterPro"/>
</dbReference>
<evidence type="ECO:0000256" key="6">
    <source>
        <dbReference type="ARBA" id="ARBA00023004"/>
    </source>
</evidence>
<keyword evidence="5" id="KW-0479">Metal-binding</keyword>
<dbReference type="InterPro" id="IPR006158">
    <property type="entry name" value="Cobalamin-bd"/>
</dbReference>
<keyword evidence="2" id="KW-0489">Methyltransferase</keyword>
<feature type="domain" description="B12-binding" evidence="9">
    <location>
        <begin position="22"/>
        <end position="153"/>
    </location>
</feature>
<dbReference type="Pfam" id="PF02310">
    <property type="entry name" value="B12-binding"/>
    <property type="match status" value="1"/>
</dbReference>
<dbReference type="Pfam" id="PF04055">
    <property type="entry name" value="Radical_SAM"/>
    <property type="match status" value="1"/>
</dbReference>
<evidence type="ECO:0000256" key="7">
    <source>
        <dbReference type="ARBA" id="ARBA00023014"/>
    </source>
</evidence>
<dbReference type="InterPro" id="IPR051198">
    <property type="entry name" value="BchE-like"/>
</dbReference>
<evidence type="ECO:0000256" key="8">
    <source>
        <dbReference type="SAM" id="MobiDB-lite"/>
    </source>
</evidence>
<dbReference type="CDD" id="cd02068">
    <property type="entry name" value="radical_SAM_B12_BD"/>
    <property type="match status" value="1"/>
</dbReference>
<comment type="caution">
    <text evidence="11">The sequence shown here is derived from an EMBL/GenBank/DDBJ whole genome shotgun (WGS) entry which is preliminary data.</text>
</comment>
<dbReference type="InterPro" id="IPR036724">
    <property type="entry name" value="Cobalamin-bd_sf"/>
</dbReference>